<dbReference type="PANTHER" id="PTHR19241">
    <property type="entry name" value="ATP-BINDING CASSETTE TRANSPORTER"/>
    <property type="match status" value="1"/>
</dbReference>
<feature type="domain" description="ABC-2 type transporter transmembrane" evidence="8">
    <location>
        <begin position="247"/>
        <end position="411"/>
    </location>
</feature>
<comment type="subcellular location">
    <subcellularLocation>
        <location evidence="1">Membrane</location>
        <topology evidence="1">Multi-pass membrane protein</topology>
    </subcellularLocation>
</comment>
<evidence type="ECO:0000256" key="4">
    <source>
        <dbReference type="ARBA" id="ARBA00022989"/>
    </source>
</evidence>
<keyword evidence="2" id="KW-0813">Transport</keyword>
<reference evidence="10" key="1">
    <citation type="submission" date="2021-12" db="EMBL/GenBank/DDBJ databases">
        <title>Prjna785345.</title>
        <authorList>
            <person name="Rujirawat T."/>
            <person name="Krajaejun T."/>
        </authorList>
    </citation>
    <scope>NUCLEOTIDE SEQUENCE</scope>
    <source>
        <strain evidence="10">Pi057C3</strain>
    </source>
</reference>
<feature type="transmembrane region" description="Helical" evidence="7">
    <location>
        <begin position="340"/>
        <end position="367"/>
    </location>
</feature>
<evidence type="ECO:0000256" key="5">
    <source>
        <dbReference type="ARBA" id="ARBA00023136"/>
    </source>
</evidence>
<feature type="transmembrane region" description="Helical" evidence="7">
    <location>
        <begin position="196"/>
        <end position="215"/>
    </location>
</feature>
<keyword evidence="3 7" id="KW-0812">Transmembrane</keyword>
<dbReference type="InterPro" id="IPR010929">
    <property type="entry name" value="PDR_CDR_ABC"/>
</dbReference>
<gene>
    <name evidence="10" type="ORF">P43SY_006859</name>
</gene>
<dbReference type="GO" id="GO:0140359">
    <property type="term" value="F:ABC-type transporter activity"/>
    <property type="evidence" value="ECO:0007669"/>
    <property type="project" value="InterPro"/>
</dbReference>
<name>A0AAD5QE13_PYTIN</name>
<feature type="transmembrane region" description="Helical" evidence="7">
    <location>
        <begin position="221"/>
        <end position="243"/>
    </location>
</feature>
<dbReference type="InterPro" id="IPR013525">
    <property type="entry name" value="ABC2_TM"/>
</dbReference>
<evidence type="ECO:0000313" key="11">
    <source>
        <dbReference type="Proteomes" id="UP001209570"/>
    </source>
</evidence>
<protein>
    <recommendedName>
        <fullName evidence="12">ABC-2 type transporter domain-containing protein</fullName>
    </recommendedName>
</protein>
<feature type="transmembrane region" description="Helical" evidence="7">
    <location>
        <begin position="296"/>
        <end position="319"/>
    </location>
</feature>
<dbReference type="Pfam" id="PF06422">
    <property type="entry name" value="PDR_CDR"/>
    <property type="match status" value="1"/>
</dbReference>
<evidence type="ECO:0008006" key="12">
    <source>
        <dbReference type="Google" id="ProtNLM"/>
    </source>
</evidence>
<dbReference type="AlphaFoldDB" id="A0AAD5QE13"/>
<sequence length="509" mass="57207">MPRQAPSDHQPAPCVNGDHQRRGKDADDRIEIPFPEMEIRVRGLTVSATRWVERTRVSDGGGGRDGSVRSLPTIGRELRRMLRGVVPHAVVGRQYSTVSEQILDDVNLVLRPGERKRVTIGEMAFGNRIVACMDEISTALLQPSPEVFSLFDDVLLLSKGHVLYYVQEEARGDGGDAGQVLKRFLDMYWRTPSYNLTRFIVYTVLAVVFGLAYTSSDYDTYQGISGGAGMVYMTTVFVGKRAATEATQAKFLLKRFLDMYWRTPSYNLTRFTVYTVLAVVFGLAYTSSDYDTYQGISGGAGMVYMTTVFVGVTSFESVLPISSMERASFYRERACETYNALWYFVGATVVEMPYVFASCFLFTSIFFPLVGFSGFYTYLLYWVHISLNVLLQTFVGQALAYALPNVEVAMVGYKWLHHITPQKYSFSILGSLVFSGECDEGGDALPCKPLRGELPLAVTPGTTVKEYVERVYDMQRDHIWINFAVVIGFIIAFRLLALLALRFLNHQKK</sequence>
<evidence type="ECO:0000256" key="2">
    <source>
        <dbReference type="ARBA" id="ARBA00022448"/>
    </source>
</evidence>
<evidence type="ECO:0000259" key="8">
    <source>
        <dbReference type="Pfam" id="PF01061"/>
    </source>
</evidence>
<evidence type="ECO:0000256" key="7">
    <source>
        <dbReference type="SAM" id="Phobius"/>
    </source>
</evidence>
<proteinExistence type="predicted"/>
<keyword evidence="5 7" id="KW-0472">Membrane</keyword>
<keyword evidence="4 7" id="KW-1133">Transmembrane helix</keyword>
<organism evidence="10 11">
    <name type="scientific">Pythium insidiosum</name>
    <name type="common">Pythiosis disease agent</name>
    <dbReference type="NCBI Taxonomy" id="114742"/>
    <lineage>
        <taxon>Eukaryota</taxon>
        <taxon>Sar</taxon>
        <taxon>Stramenopiles</taxon>
        <taxon>Oomycota</taxon>
        <taxon>Peronosporomycetes</taxon>
        <taxon>Pythiales</taxon>
        <taxon>Pythiaceae</taxon>
        <taxon>Pythium</taxon>
    </lineage>
</organism>
<feature type="transmembrane region" description="Helical" evidence="7">
    <location>
        <begin position="264"/>
        <end position="284"/>
    </location>
</feature>
<dbReference type="EMBL" id="JAKCXM010000020">
    <property type="protein sequence ID" value="KAJ0407541.1"/>
    <property type="molecule type" value="Genomic_DNA"/>
</dbReference>
<feature type="transmembrane region" description="Helical" evidence="7">
    <location>
        <begin position="479"/>
        <end position="504"/>
    </location>
</feature>
<dbReference type="GO" id="GO:0005524">
    <property type="term" value="F:ATP binding"/>
    <property type="evidence" value="ECO:0007669"/>
    <property type="project" value="InterPro"/>
</dbReference>
<accession>A0AAD5QE13</accession>
<feature type="region of interest" description="Disordered" evidence="6">
    <location>
        <begin position="1"/>
        <end position="25"/>
    </location>
</feature>
<evidence type="ECO:0000256" key="6">
    <source>
        <dbReference type="SAM" id="MobiDB-lite"/>
    </source>
</evidence>
<evidence type="ECO:0000256" key="1">
    <source>
        <dbReference type="ARBA" id="ARBA00004141"/>
    </source>
</evidence>
<dbReference type="GO" id="GO:0016020">
    <property type="term" value="C:membrane"/>
    <property type="evidence" value="ECO:0007669"/>
    <property type="project" value="UniProtKB-SubCell"/>
</dbReference>
<feature type="domain" description="CDR ABC transporter" evidence="9">
    <location>
        <begin position="465"/>
        <end position="508"/>
    </location>
</feature>
<evidence type="ECO:0000313" key="10">
    <source>
        <dbReference type="EMBL" id="KAJ0407541.1"/>
    </source>
</evidence>
<comment type="caution">
    <text evidence="10">The sequence shown here is derived from an EMBL/GenBank/DDBJ whole genome shotgun (WGS) entry which is preliminary data.</text>
</comment>
<evidence type="ECO:0000259" key="9">
    <source>
        <dbReference type="Pfam" id="PF06422"/>
    </source>
</evidence>
<keyword evidence="11" id="KW-1185">Reference proteome</keyword>
<dbReference type="Pfam" id="PF01061">
    <property type="entry name" value="ABC2_membrane"/>
    <property type="match status" value="1"/>
</dbReference>
<feature type="transmembrane region" description="Helical" evidence="7">
    <location>
        <begin position="379"/>
        <end position="403"/>
    </location>
</feature>
<evidence type="ECO:0000256" key="3">
    <source>
        <dbReference type="ARBA" id="ARBA00022692"/>
    </source>
</evidence>
<dbReference type="Proteomes" id="UP001209570">
    <property type="component" value="Unassembled WGS sequence"/>
</dbReference>